<proteinExistence type="predicted"/>
<dbReference type="EMBL" id="CAHPSF010000002">
    <property type="protein sequence ID" value="CAB5678515.1"/>
    <property type="molecule type" value="Genomic_DNA"/>
</dbReference>
<evidence type="ECO:0000313" key="2">
    <source>
        <dbReference type="Proteomes" id="UP000834611"/>
    </source>
</evidence>
<dbReference type="Gene3D" id="3.90.320.10">
    <property type="match status" value="1"/>
</dbReference>
<dbReference type="Proteomes" id="UP000834611">
    <property type="component" value="Unassembled WGS sequence"/>
</dbReference>
<accession>A0A9N8D1A7</accession>
<protein>
    <submittedName>
        <fullName evidence="1">Exodeoxyribonuclease 8</fullName>
        <ecNumber evidence="1">3.1.11.-</ecNumber>
    </submittedName>
</protein>
<dbReference type="EC" id="3.1.11.-" evidence="1"/>
<comment type="caution">
    <text evidence="1">The sequence shown here is derived from an EMBL/GenBank/DDBJ whole genome shotgun (WGS) entry which is preliminary data.</text>
</comment>
<sequence>MSNQEQEQFEQRKLSNIVSAILMANDINTPENIDKLTNHLNKTASSEEFEQFEKVAFELSITTTSTPKLMFLHDNDIINAYINVIKNPDKFRSNVDRKKYFQSLVSPNKEEVTEPTKPDVITHASEDKQPGNVEPEIIEECPVNEPPYFEPGRYPDIPNDVYHSSNGISSSMLKDARISLMYYNLRHVSKIILRENKRCFDLGSAFHTLTMEPEKFSTEFSVRPEIPEGAFTNTDSMTKWIDDYNAGLPQPRSTDELKAIIEAHNATLPAPLPLSGSVEEIGGLYADLPDEFRKIPESDKHTAAAMKACIKEFNATLPEPLKTSGSRDFLLNQIYSINPDLWGEETSKPEPLKKSGKKEEIAASIKAINPDAVFEDDLISAWRGDETKIQVETIDFQTAKDMRDAVMNHPEASALINHPNRVSEVSYYGVDDDTGLETRVRPDIEIQLNDNHRIGFDLKSVSLGRFKQDAITSMIRREILNRDYHISAGMYSDIAQLDQFYWIFVNSDPHYHWVAIVEASPELLELGRLEYKKTLRDINNSMNTGVWPAPVTETLTINLTDFETRKLEELQLEEA</sequence>
<keyword evidence="1" id="KW-0378">Hydrolase</keyword>
<reference evidence="1" key="1">
    <citation type="submission" date="2020-05" db="EMBL/GenBank/DDBJ databases">
        <authorList>
            <person name="Delgado-Blas J."/>
        </authorList>
    </citation>
    <scope>NUCLEOTIDE SEQUENCE</scope>
    <source>
        <strain evidence="1">BB1453</strain>
    </source>
</reference>
<dbReference type="AlphaFoldDB" id="A0A9N8D1A7"/>
<dbReference type="InterPro" id="IPR011604">
    <property type="entry name" value="PDDEXK-like_dom_sf"/>
</dbReference>
<dbReference type="GO" id="GO:0016787">
    <property type="term" value="F:hydrolase activity"/>
    <property type="evidence" value="ECO:0007669"/>
    <property type="project" value="UniProtKB-KW"/>
</dbReference>
<gene>
    <name evidence="1" type="primary">recE_1</name>
    <name evidence="1" type="ORF">GHA_01144</name>
</gene>
<organism evidence="1 2">
    <name type="scientific">Providencia rettgeri</name>
    <dbReference type="NCBI Taxonomy" id="587"/>
    <lineage>
        <taxon>Bacteria</taxon>
        <taxon>Pseudomonadati</taxon>
        <taxon>Pseudomonadota</taxon>
        <taxon>Gammaproteobacteria</taxon>
        <taxon>Enterobacterales</taxon>
        <taxon>Morganellaceae</taxon>
        <taxon>Providencia</taxon>
    </lineage>
</organism>
<name>A0A9N8D1A7_PRORE</name>
<evidence type="ECO:0000313" key="1">
    <source>
        <dbReference type="EMBL" id="CAB5678515.1"/>
    </source>
</evidence>
<dbReference type="RefSeq" id="WP_239407201.1">
    <property type="nucleotide sequence ID" value="NZ_CAHPRV010000001.1"/>
</dbReference>